<protein>
    <recommendedName>
        <fullName evidence="3">carbamoyl-phosphate synthase (glutamine-hydrolyzing)</fullName>
        <ecNumber evidence="3">6.3.5.5</ecNumber>
    </recommendedName>
    <alternativeName>
        <fullName evidence="8">Arginine-specific carbamoyl phosphate synthetase, glutamine chain</fullName>
    </alternativeName>
</protein>
<keyword evidence="5" id="KW-0547">Nucleotide-binding</keyword>
<reference evidence="11" key="2">
    <citation type="journal article" date="2021" name="PeerJ">
        <title>Extensive microbial diversity within the chicken gut microbiome revealed by metagenomics and culture.</title>
        <authorList>
            <person name="Gilroy R."/>
            <person name="Ravi A."/>
            <person name="Getino M."/>
            <person name="Pursley I."/>
            <person name="Horton D.L."/>
            <person name="Alikhan N.F."/>
            <person name="Baker D."/>
            <person name="Gharbi K."/>
            <person name="Hall N."/>
            <person name="Watson M."/>
            <person name="Adriaenssens E.M."/>
            <person name="Foster-Nyarko E."/>
            <person name="Jarju S."/>
            <person name="Secka A."/>
            <person name="Antonio M."/>
            <person name="Oren A."/>
            <person name="Chaudhuri R.R."/>
            <person name="La Ragione R."/>
            <person name="Hildebrand F."/>
            <person name="Pallen M.J."/>
        </authorList>
    </citation>
    <scope>NUCLEOTIDE SEQUENCE</scope>
    <source>
        <strain evidence="11">517</strain>
    </source>
</reference>
<dbReference type="InterPro" id="IPR035686">
    <property type="entry name" value="CPSase_GATase1"/>
</dbReference>
<dbReference type="SMART" id="SM01097">
    <property type="entry name" value="CPSase_sm_chain"/>
    <property type="match status" value="1"/>
</dbReference>
<keyword evidence="6" id="KW-0067">ATP-binding</keyword>
<dbReference type="Gene3D" id="3.50.30.20">
    <property type="entry name" value="Carbamoyl-phosphate synthase small subunit, N-terminal domain"/>
    <property type="match status" value="1"/>
</dbReference>
<dbReference type="InterPro" id="IPR006274">
    <property type="entry name" value="CarbamoylP_synth_ssu"/>
</dbReference>
<comment type="similarity">
    <text evidence="2">Belongs to the CarA family.</text>
</comment>
<dbReference type="GO" id="GO:0005524">
    <property type="term" value="F:ATP binding"/>
    <property type="evidence" value="ECO:0007669"/>
    <property type="project" value="UniProtKB-KW"/>
</dbReference>
<evidence type="ECO:0000256" key="4">
    <source>
        <dbReference type="ARBA" id="ARBA00022598"/>
    </source>
</evidence>
<organism evidence="11 12">
    <name type="scientific">Candidatus Stercoripulliclostridium pullicola</name>
    <dbReference type="NCBI Taxonomy" id="2840953"/>
    <lineage>
        <taxon>Bacteria</taxon>
        <taxon>Bacillati</taxon>
        <taxon>Bacillota</taxon>
        <taxon>Clostridia</taxon>
        <taxon>Eubacteriales</taxon>
        <taxon>Candidatus Stercoripulliclostridium</taxon>
    </lineage>
</organism>
<dbReference type="CDD" id="cd01744">
    <property type="entry name" value="GATase1_CPSase"/>
    <property type="match status" value="1"/>
</dbReference>
<dbReference type="GO" id="GO:0004088">
    <property type="term" value="F:carbamoyl-phosphate synthase (glutamine-hydrolyzing) activity"/>
    <property type="evidence" value="ECO:0007669"/>
    <property type="project" value="UniProtKB-EC"/>
</dbReference>
<evidence type="ECO:0000256" key="3">
    <source>
        <dbReference type="ARBA" id="ARBA00012738"/>
    </source>
</evidence>
<dbReference type="InterPro" id="IPR017926">
    <property type="entry name" value="GATASE"/>
</dbReference>
<dbReference type="SUPFAM" id="SSF52317">
    <property type="entry name" value="Class I glutamine amidotransferase-like"/>
    <property type="match status" value="1"/>
</dbReference>
<keyword evidence="7" id="KW-0315">Glutamine amidotransferase</keyword>
<dbReference type="Proteomes" id="UP000727857">
    <property type="component" value="Unassembled WGS sequence"/>
</dbReference>
<dbReference type="NCBIfam" id="NF009475">
    <property type="entry name" value="PRK12838.1"/>
    <property type="match status" value="1"/>
</dbReference>
<dbReference type="PRINTS" id="PR00099">
    <property type="entry name" value="CPSGATASE"/>
</dbReference>
<evidence type="ECO:0000256" key="5">
    <source>
        <dbReference type="ARBA" id="ARBA00022741"/>
    </source>
</evidence>
<comment type="pathway">
    <text evidence="1">Amino-acid biosynthesis; L-arginine biosynthesis; carbamoyl phosphate from bicarbonate: step 1/1.</text>
</comment>
<feature type="non-terminal residue" evidence="11">
    <location>
        <position position="314"/>
    </location>
</feature>
<dbReference type="PRINTS" id="PR00096">
    <property type="entry name" value="GATASE"/>
</dbReference>
<comment type="catalytic activity">
    <reaction evidence="9">
        <text>hydrogencarbonate + L-glutamine + 2 ATP + H2O = carbamoyl phosphate + L-glutamate + 2 ADP + phosphate + 2 H(+)</text>
        <dbReference type="Rhea" id="RHEA:18633"/>
        <dbReference type="ChEBI" id="CHEBI:15377"/>
        <dbReference type="ChEBI" id="CHEBI:15378"/>
        <dbReference type="ChEBI" id="CHEBI:17544"/>
        <dbReference type="ChEBI" id="CHEBI:29985"/>
        <dbReference type="ChEBI" id="CHEBI:30616"/>
        <dbReference type="ChEBI" id="CHEBI:43474"/>
        <dbReference type="ChEBI" id="CHEBI:58228"/>
        <dbReference type="ChEBI" id="CHEBI:58359"/>
        <dbReference type="ChEBI" id="CHEBI:456216"/>
        <dbReference type="EC" id="6.3.5.5"/>
    </reaction>
</comment>
<evidence type="ECO:0000313" key="11">
    <source>
        <dbReference type="EMBL" id="MBO8424818.1"/>
    </source>
</evidence>
<gene>
    <name evidence="11" type="primary">carA</name>
    <name evidence="11" type="ORF">IAB16_07340</name>
</gene>
<dbReference type="InterPro" id="IPR029062">
    <property type="entry name" value="Class_I_gatase-like"/>
</dbReference>
<accession>A0A940DJE1</accession>
<evidence type="ECO:0000259" key="10">
    <source>
        <dbReference type="SMART" id="SM01097"/>
    </source>
</evidence>
<dbReference type="InterPro" id="IPR036480">
    <property type="entry name" value="CarbP_synth_ssu_N_sf"/>
</dbReference>
<dbReference type="Pfam" id="PF00988">
    <property type="entry name" value="CPSase_sm_chain"/>
    <property type="match status" value="1"/>
</dbReference>
<dbReference type="PROSITE" id="PS51273">
    <property type="entry name" value="GATASE_TYPE_1"/>
    <property type="match status" value="1"/>
</dbReference>
<evidence type="ECO:0000256" key="9">
    <source>
        <dbReference type="ARBA" id="ARBA00048816"/>
    </source>
</evidence>
<dbReference type="Pfam" id="PF00117">
    <property type="entry name" value="GATase"/>
    <property type="match status" value="1"/>
</dbReference>
<evidence type="ECO:0000256" key="6">
    <source>
        <dbReference type="ARBA" id="ARBA00022840"/>
    </source>
</evidence>
<comment type="caution">
    <text evidence="11">The sequence shown here is derived from an EMBL/GenBank/DDBJ whole genome shotgun (WGS) entry which is preliminary data.</text>
</comment>
<proteinExistence type="inferred from homology"/>
<dbReference type="SUPFAM" id="SSF52021">
    <property type="entry name" value="Carbamoyl phosphate synthetase, small subunit N-terminal domain"/>
    <property type="match status" value="1"/>
</dbReference>
<dbReference type="EMBL" id="JADINF010000186">
    <property type="protein sequence ID" value="MBO8424818.1"/>
    <property type="molecule type" value="Genomic_DNA"/>
</dbReference>
<dbReference type="InterPro" id="IPR002474">
    <property type="entry name" value="CarbamoylP_synth_ssu_N"/>
</dbReference>
<dbReference type="InterPro" id="IPR050472">
    <property type="entry name" value="Anth_synth/Amidotransfase"/>
</dbReference>
<evidence type="ECO:0000256" key="8">
    <source>
        <dbReference type="ARBA" id="ARBA00044340"/>
    </source>
</evidence>
<feature type="domain" description="Carbamoyl-phosphate synthase small subunit N-terminal" evidence="10">
    <location>
        <begin position="1"/>
        <end position="131"/>
    </location>
</feature>
<name>A0A940DJE1_9FIRM</name>
<dbReference type="PANTHER" id="PTHR43418">
    <property type="entry name" value="MULTIFUNCTIONAL TRYPTOPHAN BIOSYNTHESIS PROTEIN-RELATED"/>
    <property type="match status" value="1"/>
</dbReference>
<evidence type="ECO:0000256" key="1">
    <source>
        <dbReference type="ARBA" id="ARBA00005077"/>
    </source>
</evidence>
<dbReference type="Gene3D" id="3.40.50.880">
    <property type="match status" value="1"/>
</dbReference>
<dbReference type="PANTHER" id="PTHR43418:SF7">
    <property type="entry name" value="CARBAMOYL-PHOSPHATE SYNTHASE SMALL CHAIN"/>
    <property type="match status" value="1"/>
</dbReference>
<dbReference type="GO" id="GO:0006207">
    <property type="term" value="P:'de novo' pyrimidine nucleobase biosynthetic process"/>
    <property type="evidence" value="ECO:0007669"/>
    <property type="project" value="InterPro"/>
</dbReference>
<keyword evidence="4 11" id="KW-0436">Ligase</keyword>
<evidence type="ECO:0000256" key="2">
    <source>
        <dbReference type="ARBA" id="ARBA00007800"/>
    </source>
</evidence>
<dbReference type="NCBIfam" id="TIGR01368">
    <property type="entry name" value="CPSaseIIsmall"/>
    <property type="match status" value="1"/>
</dbReference>
<dbReference type="GO" id="GO:0006541">
    <property type="term" value="P:glutamine metabolic process"/>
    <property type="evidence" value="ECO:0007669"/>
    <property type="project" value="InterPro"/>
</dbReference>
<evidence type="ECO:0000313" key="12">
    <source>
        <dbReference type="Proteomes" id="UP000727857"/>
    </source>
</evidence>
<dbReference type="EC" id="6.3.5.5" evidence="3"/>
<sequence>MKRYIVLENGKIFEGEAFGADGKAIGETVFSTGVVGFTETLTDPSYYGQIVVQTFPTIGNYGIMYDDMESDKVWPEAYVVREYCKAPSNFRMDTDVDSFLKKYGTVGVCGVDTRALTRIIRESGVMNAVVTDDPRSVDFKKLSEYRIVNAVQAVTESKKEIYLPEGEPVCKVALYDYGAKRNIIRSLLKRGCAVTSYPAFTPAEEVLKDDPDGIMLSNGPGDPAENKEIIAIVRDLLGKKPLFGICLGHQLTALATGGKTVKLKYGHRGGNQPVKDIESGRTVITSQNHGYAVDGASLKAGKVSHINVNDNTCE</sequence>
<evidence type="ECO:0000256" key="7">
    <source>
        <dbReference type="ARBA" id="ARBA00022962"/>
    </source>
</evidence>
<reference evidence="11" key="1">
    <citation type="submission" date="2020-10" db="EMBL/GenBank/DDBJ databases">
        <authorList>
            <person name="Gilroy R."/>
        </authorList>
    </citation>
    <scope>NUCLEOTIDE SEQUENCE</scope>
    <source>
        <strain evidence="11">517</strain>
    </source>
</reference>
<dbReference type="AlphaFoldDB" id="A0A940DJE1"/>